<sequence length="307" mass="33036">MLPYTFPSVGDHGYRQCVVYPLSSVSGLKAWIDYIPVKLVTGGEKNTYNNSGAQFVTEIPDTTGLQAGKDYIQIYYDNSLTKPWSTDVGGYIPVMIDAYGYNMSTAGDSFSTPDSAANSITGDITLVVEAALTDWTPAAINVLVSKDGVTLNRSYSLTVQTNGTIRFNYSLLGLTIVSITSSVAPSFIDGKKYHVAVEREAATGKVRFYTSTDGNTFTQLGTEQTGTAGNIYDGTAPVEFGNLAALSYALVGSIYDSEAYAGLYITNKPSAVMKYDFDPADWVSGTTFTSKETGEVWTLNGNALIYK</sequence>
<dbReference type="SUPFAM" id="SSF49899">
    <property type="entry name" value="Concanavalin A-like lectins/glucanases"/>
    <property type="match status" value="1"/>
</dbReference>
<protein>
    <submittedName>
        <fullName evidence="1">Uncharacterized protein</fullName>
    </submittedName>
</protein>
<dbReference type="InterPro" id="IPR013320">
    <property type="entry name" value="ConA-like_dom_sf"/>
</dbReference>
<dbReference type="Gene3D" id="2.60.120.200">
    <property type="match status" value="1"/>
</dbReference>
<proteinExistence type="predicted"/>
<evidence type="ECO:0000313" key="1">
    <source>
        <dbReference type="EMBL" id="CAB5194635.1"/>
    </source>
</evidence>
<dbReference type="EMBL" id="LR798224">
    <property type="protein sequence ID" value="CAB5194635.1"/>
    <property type="molecule type" value="Genomic_DNA"/>
</dbReference>
<reference evidence="1" key="1">
    <citation type="submission" date="2020-05" db="EMBL/GenBank/DDBJ databases">
        <authorList>
            <person name="Chiriac C."/>
            <person name="Salcher M."/>
            <person name="Ghai R."/>
            <person name="Kavagutti S V."/>
        </authorList>
    </citation>
    <scope>NUCLEOTIDE SEQUENCE</scope>
</reference>
<organism evidence="1">
    <name type="scientific">uncultured Caudovirales phage</name>
    <dbReference type="NCBI Taxonomy" id="2100421"/>
    <lineage>
        <taxon>Viruses</taxon>
        <taxon>Duplodnaviria</taxon>
        <taxon>Heunggongvirae</taxon>
        <taxon>Uroviricota</taxon>
        <taxon>Caudoviricetes</taxon>
        <taxon>Peduoviridae</taxon>
        <taxon>Maltschvirus</taxon>
        <taxon>Maltschvirus maltsch</taxon>
    </lineage>
</organism>
<name>A0A6J7WAW9_9CAUD</name>
<gene>
    <name evidence="1" type="ORF">UFOVP176_23</name>
</gene>
<accession>A0A6J7WAW9</accession>